<evidence type="ECO:0000313" key="8">
    <source>
        <dbReference type="Proteomes" id="UP001165366"/>
    </source>
</evidence>
<protein>
    <submittedName>
        <fullName evidence="7">Translocation/assembly module TamB domain-containing protein</fullName>
    </submittedName>
</protein>
<dbReference type="PANTHER" id="PTHR36985">
    <property type="entry name" value="TRANSLOCATION AND ASSEMBLY MODULE SUBUNIT TAMB"/>
    <property type="match status" value="1"/>
</dbReference>
<dbReference type="RefSeq" id="WP_237853339.1">
    <property type="nucleotide sequence ID" value="NZ_JAKLWS010000007.1"/>
</dbReference>
<feature type="transmembrane region" description="Helical" evidence="5">
    <location>
        <begin position="12"/>
        <end position="33"/>
    </location>
</feature>
<name>A0ABS9KCB2_9BACT</name>
<dbReference type="Pfam" id="PF04357">
    <property type="entry name" value="TamB"/>
    <property type="match status" value="1"/>
</dbReference>
<accession>A0ABS9KCB2</accession>
<keyword evidence="3 5" id="KW-1133">Transmembrane helix</keyword>
<dbReference type="Proteomes" id="UP001165366">
    <property type="component" value="Unassembled WGS sequence"/>
</dbReference>
<dbReference type="PANTHER" id="PTHR36985:SF1">
    <property type="entry name" value="TRANSLOCATION AND ASSEMBLY MODULE SUBUNIT TAMB"/>
    <property type="match status" value="1"/>
</dbReference>
<evidence type="ECO:0000259" key="6">
    <source>
        <dbReference type="Pfam" id="PF04357"/>
    </source>
</evidence>
<dbReference type="InterPro" id="IPR007452">
    <property type="entry name" value="TamB_C"/>
</dbReference>
<evidence type="ECO:0000256" key="1">
    <source>
        <dbReference type="ARBA" id="ARBA00004167"/>
    </source>
</evidence>
<evidence type="ECO:0000256" key="4">
    <source>
        <dbReference type="ARBA" id="ARBA00023136"/>
    </source>
</evidence>
<proteinExistence type="predicted"/>
<feature type="domain" description="Translocation and assembly module TamB C-terminal" evidence="6">
    <location>
        <begin position="1133"/>
        <end position="1485"/>
    </location>
</feature>
<organism evidence="7 8">
    <name type="scientific">Rhodohalobacter sulfatireducens</name>
    <dbReference type="NCBI Taxonomy" id="2911366"/>
    <lineage>
        <taxon>Bacteria</taxon>
        <taxon>Pseudomonadati</taxon>
        <taxon>Balneolota</taxon>
        <taxon>Balneolia</taxon>
        <taxon>Balneolales</taxon>
        <taxon>Balneolaceae</taxon>
        <taxon>Rhodohalobacter</taxon>
    </lineage>
</organism>
<keyword evidence="4 5" id="KW-0472">Membrane</keyword>
<comment type="subcellular location">
    <subcellularLocation>
        <location evidence="1">Membrane</location>
        <topology evidence="1">Single-pass membrane protein</topology>
    </subcellularLocation>
</comment>
<reference evidence="7" key="2">
    <citation type="submission" date="2024-05" db="EMBL/GenBank/DDBJ databases">
        <title>Rhodohalobacter halophilus gen. nov., sp. nov., a moderately halophilic member of the family Balneolaceae.</title>
        <authorList>
            <person name="Xia J."/>
        </authorList>
    </citation>
    <scope>NUCLEOTIDE SEQUENCE</scope>
    <source>
        <strain evidence="7">WB101</strain>
    </source>
</reference>
<comment type="caution">
    <text evidence="7">The sequence shown here is derived from an EMBL/GenBank/DDBJ whole genome shotgun (WGS) entry which is preliminary data.</text>
</comment>
<reference evidence="7" key="1">
    <citation type="submission" date="2022-01" db="EMBL/GenBank/DDBJ databases">
        <authorList>
            <person name="Wang Y."/>
        </authorList>
    </citation>
    <scope>NUCLEOTIDE SEQUENCE</scope>
    <source>
        <strain evidence="7">WB101</strain>
    </source>
</reference>
<evidence type="ECO:0000256" key="2">
    <source>
        <dbReference type="ARBA" id="ARBA00022692"/>
    </source>
</evidence>
<gene>
    <name evidence="7" type="ORF">L6773_07980</name>
</gene>
<keyword evidence="2 5" id="KW-0812">Transmembrane</keyword>
<evidence type="ECO:0000256" key="3">
    <source>
        <dbReference type="ARBA" id="ARBA00022989"/>
    </source>
</evidence>
<evidence type="ECO:0000256" key="5">
    <source>
        <dbReference type="SAM" id="Phobius"/>
    </source>
</evidence>
<evidence type="ECO:0000313" key="7">
    <source>
        <dbReference type="EMBL" id="MCG2588497.1"/>
    </source>
</evidence>
<sequence length="1485" mass="165700">MSENKPHKKRRYRGWIIAAILLFILLFSGRLLLKSDWLFEKVRGIAEEQINQQLNGNLSVNKIEGDLLSGFTVRNIALDDSLSENIATVDSVKIQYDLFSVLFSPHTIESVELFGSNIFVEQQADSSWNVLNLIPERDETVTESEPLYWYVENISLTGTNIEIHSEQYLPDDRLFVDDISASLSAGILESGISGNLRDLDFSIREGRLPQPVDIYLAGAAQDGRYTLDSIVINTGRSVLRGSARYGEDGEIEQEAELSPLSWRDIAEYSAEAPIEQNLEIELGATGTLENLEFDVDASGNGLQRFHIQAIASLQESMSLQELRVEFEELDGPLLTGLENTPYIQSLNFWGEGLMLLDSFDDSEWQGSLDIVNTEYQKYGVDQLSMAYSLENGELNMDGTLAYQNEEISIAAEIDSLFGSQPGWKFYINSGQFNPGLWLQDQTYAGNLDIKIDAMGMGFDPQNFSGSSDIIISGSEIYSQQFSSFSFAGSIDQNQVHGRLSGQLQESSAIMDFNIDDWQSLPEYEFNLEMSRMNLAELNGLGDFPTFLNGTVEGSGTSFDPEQMTILATANFDSSIVNGEEIEELSTDFKIEDQFVIVDDGSLVSSIADASFTLDHHLFELTNSANRLNFVANLKDLQPLAPLFAIETLESEGTISGNLGRNAGGMLEFNGDLNLENVVVDTLFTARQISGRMVSYILDDPEVDLNVKLSEPAVYQKSVQDMQVYMYAKKRDLLTEGNLSLTITNGNDSSLKHSGTFMVDSTKSTLTTNEVSFQTQLRELNLENPFNINYSNNMLQVDTLTISTDNGEAYLEFWAPRIDSLYQQAGLSAQNLNIGVLQETILKESYFNGYLNGSISVDNSPDHLEASMTGNLTELNLHGGEMDSLNINMDIKDEWLTASLESWYQSRQLAEGSLRVPYLPGDPLTFDDQFFEHQIEGEFNVNESQLSYWLSFLPEGNPQQTEGTVSLESSLGGIAGSPDLEGHFNISSGLFSGIRVDTVGMDIAYLHENEHIKFSGSIVRDQREILDFDADLPFLVDLKRAEVYIPTGDDEIFVDLKTNNFDLALLNSYVNRELVRGVSGRLEGAVTLTGAMNNLQAEGDMQLAKGSMRIIPAGITLSEISSNLLFKRETVDLQQFTARSGSGSLKANGRVRMQGLEPEEVDITIMANQFSLLNTSDYRAIINMNATMSGMATAPMLKGQLTFLNGFYYLQDFGETSVESVELDNPNQEELSSEIFDALEMEMTIGFEREFFIRNRQYLDMEVELGGEVDLVKQPEQDLQMFGSLEGVDGYARPLGKEFELEEALVSFYGPVNNPELQIRSRYTPPQAAGVQIFYIIEGTLEEPEFRFDSQPELELQDIISYTLFGRPFYELESWEQVVAGSSNSPSAADFALEVVLDRVEMLASRRLGIDVVEIDNSQSGSNNTVIKTGWYLNPSTFFAILNEIDGTSPKTLFTLEIMLRENLELIITQGDDTRQGIDLQWKKDY</sequence>
<dbReference type="EMBL" id="JAKLWS010000007">
    <property type="protein sequence ID" value="MCG2588497.1"/>
    <property type="molecule type" value="Genomic_DNA"/>
</dbReference>
<keyword evidence="8" id="KW-1185">Reference proteome</keyword>